<comment type="caution">
    <text evidence="2">The sequence shown here is derived from an EMBL/GenBank/DDBJ whole genome shotgun (WGS) entry which is preliminary data.</text>
</comment>
<keyword evidence="1" id="KW-0175">Coiled coil</keyword>
<accession>A0A9E2BGV7</accession>
<dbReference type="AlphaFoldDB" id="A0A9E2BGV7"/>
<evidence type="ECO:0000313" key="3">
    <source>
        <dbReference type="Proteomes" id="UP000811545"/>
    </source>
</evidence>
<feature type="coiled-coil region" evidence="1">
    <location>
        <begin position="71"/>
        <end position="103"/>
    </location>
</feature>
<proteinExistence type="predicted"/>
<dbReference type="EMBL" id="QLTW01000077">
    <property type="protein sequence ID" value="MBT9145340.1"/>
    <property type="molecule type" value="Genomic_DNA"/>
</dbReference>
<protein>
    <recommendedName>
        <fullName evidence="4">Type I-B CRISPR-associated protein Cas8b1/Cst1</fullName>
    </recommendedName>
</protein>
<evidence type="ECO:0000313" key="2">
    <source>
        <dbReference type="EMBL" id="MBT9145340.1"/>
    </source>
</evidence>
<evidence type="ECO:0000256" key="1">
    <source>
        <dbReference type="SAM" id="Coils"/>
    </source>
</evidence>
<name>A0A9E2BGV7_PSYF1</name>
<dbReference type="Proteomes" id="UP000811545">
    <property type="component" value="Unassembled WGS sequence"/>
</dbReference>
<dbReference type="InterPro" id="IPR010180">
    <property type="entry name" value="CRISPR-assoc_prot_CXXC-CXXC"/>
</dbReference>
<reference evidence="2 3" key="1">
    <citation type="journal article" date="2021" name="bioRxiv">
        <title>Unique metabolic strategies in Hadean analogues reveal hints for primordial physiology.</title>
        <authorList>
            <person name="Nobu M.K."/>
            <person name="Nakai R."/>
            <person name="Tamazawa S."/>
            <person name="Mori H."/>
            <person name="Toyoda A."/>
            <person name="Ijiri A."/>
            <person name="Suzuki S."/>
            <person name="Kurokawa K."/>
            <person name="Kamagata Y."/>
            <person name="Tamaki H."/>
        </authorList>
    </citation>
    <scope>NUCLEOTIDE SEQUENCE [LARGE SCALE GENOMIC DNA]</scope>
    <source>
        <strain evidence="2">BS525</strain>
    </source>
</reference>
<sequence length="549" mass="64173">MKHRIYLRDWYFNAGIIGFLTIAADGRRLDSIPSLTIAENYIDFDNNIFDGFEGKFAKYAFMKFFNTQAYLQRLQKAQKGLTDKKTKIKLEQIEKKLKEIEKSPYKDFLKLLNIPITDYQSVEDFIANLENAKNSIKGLPKEQIFETLNNSSDGKASLDNFIRWRLKGVCSYDSIIEYISEIKSENYSKKLEINDLCPSCQERKAEYELNNAVSNIIGFNKDNSNWIWGFKASKLKICRLCAIIYNCAFASFAYVLKKVDGDYRNYFYFPNENTKIKTLFETVTAFNLMLDNIEDNTNLLYAMIKQTVEHIATKQSKSIAENINFIEIADNPILSGQSSKGYNIYNYNINSEIAEFLDWQFKAGSIPRGYYVIKKTYYSIEEELLKLSIQRQIDYSVLHKYFAYSLDPNRYSAKYNLNVVTRFVIKYIQWTRSDNVKRGENMEKSQTIVSKGFKSGIMLRNELLNKNKENQINGLVYGFLNDLKIVDREKFLDKYIRVMMSNDQLILFGKEEMLDVDYFLQFGYSFVIGLMSKGKTEEDKNLDETKKEE</sequence>
<gene>
    <name evidence="2" type="ORF">DDT42_01211</name>
</gene>
<organism evidence="2 3">
    <name type="scientific">Psychracetigena formicireducens</name>
    <dbReference type="NCBI Taxonomy" id="2986056"/>
    <lineage>
        <taxon>Bacteria</taxon>
        <taxon>Bacillati</taxon>
        <taxon>Candidatus Lithacetigenota</taxon>
        <taxon>Candidatus Psychracetigena</taxon>
    </lineage>
</organism>
<dbReference type="NCBIfam" id="TIGR01908">
    <property type="entry name" value="cas_CXXC_CXXC"/>
    <property type="match status" value="1"/>
</dbReference>
<evidence type="ECO:0008006" key="4">
    <source>
        <dbReference type="Google" id="ProtNLM"/>
    </source>
</evidence>